<keyword evidence="1" id="KW-0547">Nucleotide-binding</keyword>
<sequence>MGKFESLLNRMDALTEQRMGVTIHLNGLPVRAVEFHFLSEMGPVSGDGISYVIFTRSITPRRNDSVMVNGDTFIVTRILRCNGKPHIFIESE</sequence>
<accession>A0A1B8HDI5</accession>
<dbReference type="Gene3D" id="2.40.10.210">
    <property type="entry name" value="Phage tail proteins (gpFII-like)"/>
    <property type="match status" value="1"/>
</dbReference>
<dbReference type="EMBL" id="LZEX01000013">
    <property type="protein sequence ID" value="OBU07076.1"/>
    <property type="molecule type" value="Genomic_DNA"/>
</dbReference>
<dbReference type="AlphaFoldDB" id="A0A1B8HDI5"/>
<proteinExistence type="predicted"/>
<dbReference type="InterPro" id="IPR025601">
    <property type="entry name" value="ATP-bd_sugar_transptr-like"/>
</dbReference>
<dbReference type="Pfam" id="PF13856">
    <property type="entry name" value="Gifsy-2"/>
    <property type="match status" value="1"/>
</dbReference>
<comment type="caution">
    <text evidence="1">The sequence shown here is derived from an EMBL/GenBank/DDBJ whole genome shotgun (WGS) entry which is preliminary data.</text>
</comment>
<evidence type="ECO:0000313" key="1">
    <source>
        <dbReference type="EMBL" id="OBU07076.1"/>
    </source>
</evidence>
<gene>
    <name evidence="1" type="ORF">AYY17_19470</name>
</gene>
<reference evidence="1 2" key="1">
    <citation type="submission" date="2016-06" db="EMBL/GenBank/DDBJ databases">
        <authorList>
            <person name="Kjaerup R.B."/>
            <person name="Dalgaard T.S."/>
            <person name="Juul-Madsen H.R."/>
        </authorList>
    </citation>
    <scope>NUCLEOTIDE SEQUENCE [LARGE SCALE GENOMIC DNA]</scope>
    <source>
        <strain evidence="1 2">GCSL-Mp3</strain>
    </source>
</reference>
<evidence type="ECO:0000313" key="2">
    <source>
        <dbReference type="Proteomes" id="UP000092247"/>
    </source>
</evidence>
<name>A0A1B8HDI5_9GAMM</name>
<protein>
    <submittedName>
        <fullName evidence="1">ATP-binding protein</fullName>
    </submittedName>
</protein>
<keyword evidence="1" id="KW-0067">ATP-binding</keyword>
<organism evidence="1 2">
    <name type="scientific">Morganella psychrotolerans</name>
    <dbReference type="NCBI Taxonomy" id="368603"/>
    <lineage>
        <taxon>Bacteria</taxon>
        <taxon>Pseudomonadati</taxon>
        <taxon>Pseudomonadota</taxon>
        <taxon>Gammaproteobacteria</taxon>
        <taxon>Enterobacterales</taxon>
        <taxon>Morganellaceae</taxon>
        <taxon>Morganella</taxon>
    </lineage>
</organism>
<dbReference type="RefSeq" id="WP_067423644.1">
    <property type="nucleotide sequence ID" value="NZ_LZEX01000013.1"/>
</dbReference>
<dbReference type="GO" id="GO:0005524">
    <property type="term" value="F:ATP binding"/>
    <property type="evidence" value="ECO:0007669"/>
    <property type="project" value="UniProtKB-KW"/>
</dbReference>
<dbReference type="Proteomes" id="UP000092247">
    <property type="component" value="Unassembled WGS sequence"/>
</dbReference>
<dbReference type="STRING" id="368603.AYY16_06875"/>
<dbReference type="SUPFAM" id="SSF69279">
    <property type="entry name" value="Phage tail proteins"/>
    <property type="match status" value="1"/>
</dbReference>